<organism evidence="2 3">
    <name type="scientific">Solanum commersonii</name>
    <name type="common">Commerson's wild potato</name>
    <name type="synonym">Commerson's nightshade</name>
    <dbReference type="NCBI Taxonomy" id="4109"/>
    <lineage>
        <taxon>Eukaryota</taxon>
        <taxon>Viridiplantae</taxon>
        <taxon>Streptophyta</taxon>
        <taxon>Embryophyta</taxon>
        <taxon>Tracheophyta</taxon>
        <taxon>Spermatophyta</taxon>
        <taxon>Magnoliopsida</taxon>
        <taxon>eudicotyledons</taxon>
        <taxon>Gunneridae</taxon>
        <taxon>Pentapetalae</taxon>
        <taxon>asterids</taxon>
        <taxon>lamiids</taxon>
        <taxon>Solanales</taxon>
        <taxon>Solanaceae</taxon>
        <taxon>Solanoideae</taxon>
        <taxon>Solaneae</taxon>
        <taxon>Solanum</taxon>
    </lineage>
</organism>
<feature type="transmembrane region" description="Helical" evidence="1">
    <location>
        <begin position="46"/>
        <end position="64"/>
    </location>
</feature>
<dbReference type="AlphaFoldDB" id="A0A9J5ZCZ7"/>
<reference evidence="2 3" key="1">
    <citation type="submission" date="2020-09" db="EMBL/GenBank/DDBJ databases">
        <title>De no assembly of potato wild relative species, Solanum commersonii.</title>
        <authorList>
            <person name="Cho K."/>
        </authorList>
    </citation>
    <scope>NUCLEOTIDE SEQUENCE [LARGE SCALE GENOMIC DNA]</scope>
    <source>
        <strain evidence="2">LZ3.2</strain>
        <tissue evidence="2">Leaf</tissue>
    </source>
</reference>
<evidence type="ECO:0000256" key="1">
    <source>
        <dbReference type="SAM" id="Phobius"/>
    </source>
</evidence>
<feature type="transmembrane region" description="Helical" evidence="1">
    <location>
        <begin position="12"/>
        <end position="34"/>
    </location>
</feature>
<keyword evidence="1" id="KW-0812">Transmembrane</keyword>
<dbReference type="Proteomes" id="UP000824120">
    <property type="component" value="Chromosome 4"/>
</dbReference>
<protein>
    <submittedName>
        <fullName evidence="2">Uncharacterized protein</fullName>
    </submittedName>
</protein>
<keyword evidence="1" id="KW-1133">Transmembrane helix</keyword>
<gene>
    <name evidence="2" type="ORF">H5410_020645</name>
</gene>
<accession>A0A9J5ZCZ7</accession>
<dbReference type="EMBL" id="JACXVP010000004">
    <property type="protein sequence ID" value="KAG5609364.1"/>
    <property type="molecule type" value="Genomic_DNA"/>
</dbReference>
<evidence type="ECO:0000313" key="2">
    <source>
        <dbReference type="EMBL" id="KAG5609364.1"/>
    </source>
</evidence>
<keyword evidence="1" id="KW-0472">Membrane</keyword>
<proteinExistence type="predicted"/>
<sequence>MCLFSDSSDLICMVPFVFPGRAIIPTLPILFFFFSRVVPSFRPYPYYFSFSMGLFHQFELSYIISIF</sequence>
<name>A0A9J5ZCZ7_SOLCO</name>
<evidence type="ECO:0000313" key="3">
    <source>
        <dbReference type="Proteomes" id="UP000824120"/>
    </source>
</evidence>
<comment type="caution">
    <text evidence="2">The sequence shown here is derived from an EMBL/GenBank/DDBJ whole genome shotgun (WGS) entry which is preliminary data.</text>
</comment>
<keyword evidence="3" id="KW-1185">Reference proteome</keyword>